<evidence type="ECO:0000256" key="7">
    <source>
        <dbReference type="ARBA" id="ARBA00023136"/>
    </source>
</evidence>
<dbReference type="RefSeq" id="WP_145260086.1">
    <property type="nucleotide sequence ID" value="NZ_CP036316.1"/>
</dbReference>
<feature type="transmembrane region" description="Helical" evidence="8">
    <location>
        <begin position="375"/>
        <end position="396"/>
    </location>
</feature>
<evidence type="ECO:0000256" key="6">
    <source>
        <dbReference type="ARBA" id="ARBA00022989"/>
    </source>
</evidence>
<evidence type="ECO:0000256" key="4">
    <source>
        <dbReference type="ARBA" id="ARBA00022519"/>
    </source>
</evidence>
<feature type="transmembrane region" description="Helical" evidence="8">
    <location>
        <begin position="222"/>
        <end position="240"/>
    </location>
</feature>
<evidence type="ECO:0000256" key="2">
    <source>
        <dbReference type="ARBA" id="ARBA00005745"/>
    </source>
</evidence>
<organism evidence="10 11">
    <name type="scientific">Calycomorphotria hydatis</name>
    <dbReference type="NCBI Taxonomy" id="2528027"/>
    <lineage>
        <taxon>Bacteria</taxon>
        <taxon>Pseudomonadati</taxon>
        <taxon>Planctomycetota</taxon>
        <taxon>Planctomycetia</taxon>
        <taxon>Planctomycetales</taxon>
        <taxon>Planctomycetaceae</taxon>
        <taxon>Calycomorphotria</taxon>
    </lineage>
</organism>
<reference evidence="10 11" key="1">
    <citation type="submission" date="2019-02" db="EMBL/GenBank/DDBJ databases">
        <title>Deep-cultivation of Planctomycetes and their phenomic and genomic characterization uncovers novel biology.</title>
        <authorList>
            <person name="Wiegand S."/>
            <person name="Jogler M."/>
            <person name="Boedeker C."/>
            <person name="Pinto D."/>
            <person name="Vollmers J."/>
            <person name="Rivas-Marin E."/>
            <person name="Kohn T."/>
            <person name="Peeters S.H."/>
            <person name="Heuer A."/>
            <person name="Rast P."/>
            <person name="Oberbeckmann S."/>
            <person name="Bunk B."/>
            <person name="Jeske O."/>
            <person name="Meyerdierks A."/>
            <person name="Storesund J.E."/>
            <person name="Kallscheuer N."/>
            <person name="Luecker S."/>
            <person name="Lage O.M."/>
            <person name="Pohl T."/>
            <person name="Merkel B.J."/>
            <person name="Hornburger P."/>
            <person name="Mueller R.-W."/>
            <person name="Bruemmer F."/>
            <person name="Labrenz M."/>
            <person name="Spormann A.M."/>
            <person name="Op den Camp H."/>
            <person name="Overmann J."/>
            <person name="Amann R."/>
            <person name="Jetten M.S.M."/>
            <person name="Mascher T."/>
            <person name="Medema M.H."/>
            <person name="Devos D.P."/>
            <person name="Kaster A.-K."/>
            <person name="Ovreas L."/>
            <person name="Rohde M."/>
            <person name="Galperin M.Y."/>
            <person name="Jogler C."/>
        </authorList>
    </citation>
    <scope>NUCLEOTIDE SEQUENCE [LARGE SCALE GENOMIC DNA]</scope>
    <source>
        <strain evidence="10 11">V22</strain>
    </source>
</reference>
<evidence type="ECO:0000313" key="10">
    <source>
        <dbReference type="EMBL" id="QDT63624.1"/>
    </source>
</evidence>
<dbReference type="InterPro" id="IPR003004">
    <property type="entry name" value="GspF/PilC"/>
</dbReference>
<dbReference type="PANTHER" id="PTHR30012:SF0">
    <property type="entry name" value="TYPE II SECRETION SYSTEM PROTEIN F-RELATED"/>
    <property type="match status" value="1"/>
</dbReference>
<dbReference type="OrthoDB" id="9805682at2"/>
<dbReference type="InterPro" id="IPR018076">
    <property type="entry name" value="T2SS_GspF_dom"/>
</dbReference>
<keyword evidence="7 8" id="KW-0472">Membrane</keyword>
<proteinExistence type="inferred from homology"/>
<dbReference type="AlphaFoldDB" id="A0A517T5I9"/>
<dbReference type="PRINTS" id="PR00812">
    <property type="entry name" value="BCTERIALGSPF"/>
</dbReference>
<dbReference type="EMBL" id="CP036316">
    <property type="protein sequence ID" value="QDT63624.1"/>
    <property type="molecule type" value="Genomic_DNA"/>
</dbReference>
<feature type="transmembrane region" description="Helical" evidence="8">
    <location>
        <begin position="166"/>
        <end position="189"/>
    </location>
</feature>
<dbReference type="Gene3D" id="1.20.81.30">
    <property type="entry name" value="Type II secretion system (T2SS), domain F"/>
    <property type="match status" value="2"/>
</dbReference>
<evidence type="ECO:0000259" key="9">
    <source>
        <dbReference type="Pfam" id="PF00482"/>
    </source>
</evidence>
<dbReference type="InterPro" id="IPR042094">
    <property type="entry name" value="T2SS_GspF_sf"/>
</dbReference>
<evidence type="ECO:0000256" key="8">
    <source>
        <dbReference type="SAM" id="Phobius"/>
    </source>
</evidence>
<dbReference type="KEGG" id="chya:V22_08480"/>
<keyword evidence="3" id="KW-1003">Cell membrane</keyword>
<protein>
    <submittedName>
        <fullName evidence="10">Type II secretion system protein F</fullName>
    </submittedName>
</protein>
<keyword evidence="11" id="KW-1185">Reference proteome</keyword>
<sequence length="402" mass="43486">MPDYAYTARELSGSRVSGVIVAGSKQDALGQLAAKTLFPERVELAAAKTSFLPKLRNRVRPDQLATVYAQLADLLRAGVPLLRSIELLERKATNEALAGVLKEIHAEVADGTRLSEAMSRHPKVFNDLAISMVRAGEEGSFMEDVLKRIAAFTEHQQALISRVKGALIYPLFLIGMLSAVVVGMLVFFVPKFAPIFDRMSEKGELPLPTQLLMAFSGAVNNYWFLILLVLGGIGFALMRVSSDPHRAEQFDRVKLRAFGIGPIVKSLAISRFCRILGTLLSNGVPILRSLQIAKDATGNRVLTKAIGDASESVSAGKSLAGPLSVSGEFPDEVIEMISVGEEANNLEEVLVGIADTMERNTNRQLDIFVRMLEPVLLTVMAGVVLFVVAALLLPILQSSGAF</sequence>
<comment type="similarity">
    <text evidence="2">Belongs to the GSP F family.</text>
</comment>
<dbReference type="Pfam" id="PF00482">
    <property type="entry name" value="T2SSF"/>
    <property type="match status" value="2"/>
</dbReference>
<keyword evidence="6 8" id="KW-1133">Transmembrane helix</keyword>
<gene>
    <name evidence="10" type="primary">gspF_1</name>
    <name evidence="10" type="ORF">V22_08480</name>
</gene>
<keyword evidence="5 8" id="KW-0812">Transmembrane</keyword>
<evidence type="ECO:0000256" key="1">
    <source>
        <dbReference type="ARBA" id="ARBA00004429"/>
    </source>
</evidence>
<dbReference type="Proteomes" id="UP000319976">
    <property type="component" value="Chromosome"/>
</dbReference>
<feature type="domain" description="Type II secretion system protein GspF" evidence="9">
    <location>
        <begin position="272"/>
        <end position="394"/>
    </location>
</feature>
<comment type="subcellular location">
    <subcellularLocation>
        <location evidence="1">Cell inner membrane</location>
        <topology evidence="1">Multi-pass membrane protein</topology>
    </subcellularLocation>
</comment>
<keyword evidence="4" id="KW-0997">Cell inner membrane</keyword>
<accession>A0A517T5I9</accession>
<dbReference type="PANTHER" id="PTHR30012">
    <property type="entry name" value="GENERAL SECRETION PATHWAY PROTEIN"/>
    <property type="match status" value="1"/>
</dbReference>
<feature type="domain" description="Type II secretion system protein GspF" evidence="9">
    <location>
        <begin position="69"/>
        <end position="190"/>
    </location>
</feature>
<dbReference type="FunFam" id="1.20.81.30:FF:000001">
    <property type="entry name" value="Type II secretion system protein F"/>
    <property type="match status" value="1"/>
</dbReference>
<dbReference type="GO" id="GO:0005886">
    <property type="term" value="C:plasma membrane"/>
    <property type="evidence" value="ECO:0007669"/>
    <property type="project" value="UniProtKB-SubCell"/>
</dbReference>
<evidence type="ECO:0000313" key="11">
    <source>
        <dbReference type="Proteomes" id="UP000319976"/>
    </source>
</evidence>
<name>A0A517T5I9_9PLAN</name>
<evidence type="ECO:0000256" key="3">
    <source>
        <dbReference type="ARBA" id="ARBA00022475"/>
    </source>
</evidence>
<evidence type="ECO:0000256" key="5">
    <source>
        <dbReference type="ARBA" id="ARBA00022692"/>
    </source>
</evidence>